<dbReference type="AlphaFoldDB" id="A0A2P6MS68"/>
<feature type="non-terminal residue" evidence="2">
    <location>
        <position position="99"/>
    </location>
</feature>
<feature type="compositionally biased region" description="Polar residues" evidence="1">
    <location>
        <begin position="1"/>
        <end position="11"/>
    </location>
</feature>
<evidence type="ECO:0000313" key="3">
    <source>
        <dbReference type="Proteomes" id="UP000241769"/>
    </source>
</evidence>
<keyword evidence="3" id="KW-1185">Reference proteome</keyword>
<dbReference type="EMBL" id="MDYQ01000456">
    <property type="protein sequence ID" value="PRP74551.1"/>
    <property type="molecule type" value="Genomic_DNA"/>
</dbReference>
<protein>
    <submittedName>
        <fullName evidence="2">Uncharacterized protein</fullName>
    </submittedName>
</protein>
<evidence type="ECO:0000313" key="2">
    <source>
        <dbReference type="EMBL" id="PRP74551.1"/>
    </source>
</evidence>
<comment type="caution">
    <text evidence="2">The sequence shown here is derived from an EMBL/GenBank/DDBJ whole genome shotgun (WGS) entry which is preliminary data.</text>
</comment>
<reference evidence="2 3" key="1">
    <citation type="journal article" date="2018" name="Genome Biol. Evol.">
        <title>Multiple Roots of Fruiting Body Formation in Amoebozoa.</title>
        <authorList>
            <person name="Hillmann F."/>
            <person name="Forbes G."/>
            <person name="Novohradska S."/>
            <person name="Ferling I."/>
            <person name="Riege K."/>
            <person name="Groth M."/>
            <person name="Westermann M."/>
            <person name="Marz M."/>
            <person name="Spaller T."/>
            <person name="Winckler T."/>
            <person name="Schaap P."/>
            <person name="Glockner G."/>
        </authorList>
    </citation>
    <scope>NUCLEOTIDE SEQUENCE [LARGE SCALE GENOMIC DNA]</scope>
    <source>
        <strain evidence="2 3">Jena</strain>
    </source>
</reference>
<feature type="region of interest" description="Disordered" evidence="1">
    <location>
        <begin position="1"/>
        <end position="33"/>
    </location>
</feature>
<evidence type="ECO:0000256" key="1">
    <source>
        <dbReference type="SAM" id="MobiDB-lite"/>
    </source>
</evidence>
<accession>A0A2P6MS68</accession>
<gene>
    <name evidence="2" type="ORF">PROFUN_16183</name>
</gene>
<proteinExistence type="predicted"/>
<name>A0A2P6MS68_9EUKA</name>
<dbReference type="InParanoid" id="A0A2P6MS68"/>
<organism evidence="2 3">
    <name type="scientific">Planoprotostelium fungivorum</name>
    <dbReference type="NCBI Taxonomy" id="1890364"/>
    <lineage>
        <taxon>Eukaryota</taxon>
        <taxon>Amoebozoa</taxon>
        <taxon>Evosea</taxon>
        <taxon>Variosea</taxon>
        <taxon>Cavosteliida</taxon>
        <taxon>Cavosteliaceae</taxon>
        <taxon>Planoprotostelium</taxon>
    </lineage>
</organism>
<dbReference type="Proteomes" id="UP000241769">
    <property type="component" value="Unassembled WGS sequence"/>
</dbReference>
<sequence length="99" mass="11034">MPMGGDTSSHIPSGKISVESPAHLSSISHRAPSEYVKNLAKRSLVNCRTLSEHDENLANPRHVNAFEGRYKPREATPCRMKNVSIAPHEYHEAMPRGME</sequence>